<dbReference type="OrthoDB" id="441971at2759"/>
<protein>
    <recommendedName>
        <fullName evidence="1">RNA-directed DNA polymerase</fullName>
        <ecNumber evidence="1">2.7.7.49</ecNumber>
    </recommendedName>
</protein>
<feature type="non-terminal residue" evidence="3">
    <location>
        <position position="175"/>
    </location>
</feature>
<dbReference type="InterPro" id="IPR050951">
    <property type="entry name" value="Retrovirus_Pol_polyprotein"/>
</dbReference>
<accession>A0A6V7HC76</accession>
<dbReference type="InterPro" id="IPR001584">
    <property type="entry name" value="Integrase_cat-core"/>
</dbReference>
<reference evidence="3" key="1">
    <citation type="submission" date="2020-07" db="EMBL/GenBank/DDBJ databases">
        <authorList>
            <person name="Nazaruddin N."/>
        </authorList>
    </citation>
    <scope>NUCLEOTIDE SEQUENCE</scope>
</reference>
<dbReference type="Gene3D" id="1.10.340.70">
    <property type="match status" value="1"/>
</dbReference>
<dbReference type="PANTHER" id="PTHR37984:SF15">
    <property type="entry name" value="INTEGRASE CATALYTIC DOMAIN-CONTAINING PROTEIN"/>
    <property type="match status" value="1"/>
</dbReference>
<dbReference type="EC" id="2.7.7.49" evidence="1"/>
<dbReference type="SUPFAM" id="SSF53098">
    <property type="entry name" value="Ribonuclease H-like"/>
    <property type="match status" value="1"/>
</dbReference>
<dbReference type="Gene3D" id="3.30.420.10">
    <property type="entry name" value="Ribonuclease H-like superfamily/Ribonuclease H"/>
    <property type="match status" value="1"/>
</dbReference>
<dbReference type="Pfam" id="PF17921">
    <property type="entry name" value="Integrase_H2C2"/>
    <property type="match status" value="1"/>
</dbReference>
<evidence type="ECO:0000313" key="3">
    <source>
        <dbReference type="EMBL" id="CAD1477630.1"/>
    </source>
</evidence>
<keyword evidence="4" id="KW-1185">Reference proteome</keyword>
<dbReference type="PROSITE" id="PS50994">
    <property type="entry name" value="INTEGRASE"/>
    <property type="match status" value="1"/>
</dbReference>
<name>A0A6V7HC76_9HYME</name>
<dbReference type="AlphaFoldDB" id="A0A6V7HC76"/>
<dbReference type="GO" id="GO:0015074">
    <property type="term" value="P:DNA integration"/>
    <property type="evidence" value="ECO:0007669"/>
    <property type="project" value="InterPro"/>
</dbReference>
<feature type="domain" description="Integrase catalytic" evidence="2">
    <location>
        <begin position="91"/>
        <end position="175"/>
    </location>
</feature>
<dbReference type="GO" id="GO:0003676">
    <property type="term" value="F:nucleic acid binding"/>
    <property type="evidence" value="ECO:0007669"/>
    <property type="project" value="InterPro"/>
</dbReference>
<dbReference type="InterPro" id="IPR036397">
    <property type="entry name" value="RNaseH_sf"/>
</dbReference>
<organism evidence="3 4">
    <name type="scientific">Heterotrigona itama</name>
    <dbReference type="NCBI Taxonomy" id="395501"/>
    <lineage>
        <taxon>Eukaryota</taxon>
        <taxon>Metazoa</taxon>
        <taxon>Ecdysozoa</taxon>
        <taxon>Arthropoda</taxon>
        <taxon>Hexapoda</taxon>
        <taxon>Insecta</taxon>
        <taxon>Pterygota</taxon>
        <taxon>Neoptera</taxon>
        <taxon>Endopterygota</taxon>
        <taxon>Hymenoptera</taxon>
        <taxon>Apocrita</taxon>
        <taxon>Aculeata</taxon>
        <taxon>Apoidea</taxon>
        <taxon>Anthophila</taxon>
        <taxon>Apidae</taxon>
        <taxon>Heterotrigona</taxon>
    </lineage>
</organism>
<evidence type="ECO:0000259" key="2">
    <source>
        <dbReference type="PROSITE" id="PS50994"/>
    </source>
</evidence>
<dbReference type="InterPro" id="IPR012337">
    <property type="entry name" value="RNaseH-like_sf"/>
</dbReference>
<dbReference type="GO" id="GO:0003964">
    <property type="term" value="F:RNA-directed DNA polymerase activity"/>
    <property type="evidence" value="ECO:0007669"/>
    <property type="project" value="UniProtKB-EC"/>
</dbReference>
<sequence>IALELRLRNRILAKLKDITKIYAKIEKLSHMFSENLNYILGENKTLTTIKEKYYWPNMNKEMKGMISKCETCQREKLTRVRPRVPAFIPDTPKVPNHKIAMDKYGPLQISSEDNQYILSIQNVFNEYLILAPPPNQQANTLIEKLMDHYIYLLSTPKTILTYQGANFGSKFMLEF</sequence>
<gene>
    <name evidence="3" type="ORF">MHI_LOCUS738805</name>
</gene>
<dbReference type="EMBL" id="CAJDYZ010010134">
    <property type="protein sequence ID" value="CAD1477630.1"/>
    <property type="molecule type" value="Genomic_DNA"/>
</dbReference>
<evidence type="ECO:0000256" key="1">
    <source>
        <dbReference type="ARBA" id="ARBA00012493"/>
    </source>
</evidence>
<dbReference type="PANTHER" id="PTHR37984">
    <property type="entry name" value="PROTEIN CBG26694"/>
    <property type="match status" value="1"/>
</dbReference>
<dbReference type="InterPro" id="IPR041588">
    <property type="entry name" value="Integrase_H2C2"/>
</dbReference>
<evidence type="ECO:0000313" key="4">
    <source>
        <dbReference type="Proteomes" id="UP000752696"/>
    </source>
</evidence>
<dbReference type="Proteomes" id="UP000752696">
    <property type="component" value="Unassembled WGS sequence"/>
</dbReference>
<comment type="caution">
    <text evidence="3">The sequence shown here is derived from an EMBL/GenBank/DDBJ whole genome shotgun (WGS) entry which is preliminary data.</text>
</comment>
<proteinExistence type="predicted"/>